<dbReference type="EMBL" id="CAUOFW020004536">
    <property type="protein sequence ID" value="CAK9166117.1"/>
    <property type="molecule type" value="Genomic_DNA"/>
</dbReference>
<evidence type="ECO:0000313" key="8">
    <source>
        <dbReference type="EMBL" id="CAK9166117.1"/>
    </source>
</evidence>
<evidence type="ECO:0000259" key="7">
    <source>
        <dbReference type="Pfam" id="PF01694"/>
    </source>
</evidence>
<evidence type="ECO:0000256" key="6">
    <source>
        <dbReference type="SAM" id="Phobius"/>
    </source>
</evidence>
<dbReference type="AlphaFoldDB" id="A0ABC8T9M4"/>
<reference evidence="8 9" key="1">
    <citation type="submission" date="2024-02" db="EMBL/GenBank/DDBJ databases">
        <authorList>
            <person name="Vignale AGUSTIN F."/>
            <person name="Sosa J E."/>
            <person name="Modenutti C."/>
        </authorList>
    </citation>
    <scope>NUCLEOTIDE SEQUENCE [LARGE SCALE GENOMIC DNA]</scope>
</reference>
<feature type="transmembrane region" description="Helical" evidence="6">
    <location>
        <begin position="136"/>
        <end position="162"/>
    </location>
</feature>
<keyword evidence="3 6" id="KW-0812">Transmembrane</keyword>
<dbReference type="InterPro" id="IPR035952">
    <property type="entry name" value="Rhomboid-like_sf"/>
</dbReference>
<dbReference type="Proteomes" id="UP001642360">
    <property type="component" value="Unassembled WGS sequence"/>
</dbReference>
<evidence type="ECO:0000313" key="9">
    <source>
        <dbReference type="Proteomes" id="UP001642360"/>
    </source>
</evidence>
<proteinExistence type="inferred from homology"/>
<name>A0ABC8T9M4_9AQUA</name>
<comment type="subcellular location">
    <subcellularLocation>
        <location evidence="1">Membrane</location>
        <topology evidence="1">Multi-pass membrane protein</topology>
    </subcellularLocation>
</comment>
<dbReference type="Gene3D" id="1.20.1540.10">
    <property type="entry name" value="Rhomboid-like"/>
    <property type="match status" value="1"/>
</dbReference>
<gene>
    <name evidence="8" type="ORF">ILEXP_LOCUS35326</name>
</gene>
<dbReference type="PANTHER" id="PTHR43066:SF5">
    <property type="entry name" value="RHOMBOID-LIKE PROTEIN 11, CHLOROPLASTIC-RELATED"/>
    <property type="match status" value="1"/>
</dbReference>
<dbReference type="GO" id="GO:0016020">
    <property type="term" value="C:membrane"/>
    <property type="evidence" value="ECO:0007669"/>
    <property type="project" value="UniProtKB-SubCell"/>
</dbReference>
<keyword evidence="4 6" id="KW-1133">Transmembrane helix</keyword>
<feature type="transmembrane region" description="Helical" evidence="6">
    <location>
        <begin position="200"/>
        <end position="218"/>
    </location>
</feature>
<keyword evidence="5 6" id="KW-0472">Membrane</keyword>
<evidence type="ECO:0000256" key="5">
    <source>
        <dbReference type="ARBA" id="ARBA00023136"/>
    </source>
</evidence>
<feature type="transmembrane region" description="Helical" evidence="6">
    <location>
        <begin position="174"/>
        <end position="194"/>
    </location>
</feature>
<dbReference type="InterPro" id="IPR022764">
    <property type="entry name" value="Peptidase_S54_rhomboid_dom"/>
</dbReference>
<protein>
    <recommendedName>
        <fullName evidence="7">Peptidase S54 rhomboid domain-containing protein</fullName>
    </recommendedName>
</protein>
<dbReference type="PANTHER" id="PTHR43066">
    <property type="entry name" value="RHOMBOID-RELATED PROTEIN"/>
    <property type="match status" value="1"/>
</dbReference>
<accession>A0ABC8T9M4</accession>
<evidence type="ECO:0000256" key="3">
    <source>
        <dbReference type="ARBA" id="ARBA00022692"/>
    </source>
</evidence>
<feature type="domain" description="Peptidase S54 rhomboid" evidence="7">
    <location>
        <begin position="137"/>
        <end position="285"/>
    </location>
</feature>
<dbReference type="SUPFAM" id="SSF144091">
    <property type="entry name" value="Rhomboid-like"/>
    <property type="match status" value="1"/>
</dbReference>
<evidence type="ECO:0000256" key="4">
    <source>
        <dbReference type="ARBA" id="ARBA00022989"/>
    </source>
</evidence>
<keyword evidence="9" id="KW-1185">Reference proteome</keyword>
<evidence type="ECO:0000256" key="1">
    <source>
        <dbReference type="ARBA" id="ARBA00004141"/>
    </source>
</evidence>
<dbReference type="FunFam" id="1.20.1540.10:FF:000013">
    <property type="entry name" value="Rhomboid protease aarA"/>
    <property type="match status" value="1"/>
</dbReference>
<dbReference type="Pfam" id="PF01694">
    <property type="entry name" value="Rhomboid"/>
    <property type="match status" value="1"/>
</dbReference>
<organism evidence="8 9">
    <name type="scientific">Ilex paraguariensis</name>
    <name type="common">yerba mate</name>
    <dbReference type="NCBI Taxonomy" id="185542"/>
    <lineage>
        <taxon>Eukaryota</taxon>
        <taxon>Viridiplantae</taxon>
        <taxon>Streptophyta</taxon>
        <taxon>Embryophyta</taxon>
        <taxon>Tracheophyta</taxon>
        <taxon>Spermatophyta</taxon>
        <taxon>Magnoliopsida</taxon>
        <taxon>eudicotyledons</taxon>
        <taxon>Gunneridae</taxon>
        <taxon>Pentapetalae</taxon>
        <taxon>asterids</taxon>
        <taxon>campanulids</taxon>
        <taxon>Aquifoliales</taxon>
        <taxon>Aquifoliaceae</taxon>
        <taxon>Ilex</taxon>
    </lineage>
</organism>
<comment type="caution">
    <text evidence="8">The sequence shown here is derived from an EMBL/GenBank/DDBJ whole genome shotgun (WGS) entry which is preliminary data.</text>
</comment>
<evidence type="ECO:0000256" key="2">
    <source>
        <dbReference type="ARBA" id="ARBA00009045"/>
    </source>
</evidence>
<sequence length="305" mass="34354">MGQFQFQQLIPLKPSSSSCKFIPFQVAMSYPLSHSPFNPLPKFPSGDRLPFPHRLAGPKTSLLFCTRPCRFFCKMNDSVDMISQLELRKPEEKHKPEKHVNGIFWILLLNIGMYVADHLFQVRGIRALYLYHNWPAWYQFVTSTFCHANWNHLSSNLFFLYIFGKLVEEEEGSFALWLSYILTGAGANLVSWLILPRNAVSVGASGAVFGLFAISVLVKMSWDWRKILEVLILGQFVIERVMEAAQASTGLSGSVRGGYALQNVNHIAHLSGAIVGVALVWLLSKVPSQLLDQDVPSIQRKADKN</sequence>
<feature type="transmembrane region" description="Helical" evidence="6">
    <location>
        <begin position="99"/>
        <end position="116"/>
    </location>
</feature>
<comment type="similarity">
    <text evidence="2">Belongs to the peptidase S54 family.</text>
</comment>